<protein>
    <submittedName>
        <fullName evidence="8">Translation initiation factor eIF-5</fullName>
    </submittedName>
</protein>
<dbReference type="SMART" id="SM00515">
    <property type="entry name" value="eIF5C"/>
    <property type="match status" value="1"/>
</dbReference>
<feature type="compositionally biased region" description="Acidic residues" evidence="6">
    <location>
        <begin position="188"/>
        <end position="200"/>
    </location>
</feature>
<comment type="caution">
    <text evidence="8">The sequence shown here is derived from an EMBL/GenBank/DDBJ whole genome shotgun (WGS) entry which is preliminary data.</text>
</comment>
<dbReference type="PROSITE" id="PS51363">
    <property type="entry name" value="W2"/>
    <property type="match status" value="1"/>
</dbReference>
<evidence type="ECO:0000313" key="9">
    <source>
        <dbReference type="Proteomes" id="UP001203852"/>
    </source>
</evidence>
<evidence type="ECO:0000256" key="5">
    <source>
        <dbReference type="ARBA" id="ARBA00023134"/>
    </source>
</evidence>
<reference evidence="8" key="1">
    <citation type="journal article" date="2022" name="bioRxiv">
        <title>Deciphering the potential niche of two novel black yeast fungi from a biological soil crust based on their genomes, phenotypes, and melanin regulation.</title>
        <authorList>
            <consortium name="DOE Joint Genome Institute"/>
            <person name="Carr E.C."/>
            <person name="Barton Q."/>
            <person name="Grambo S."/>
            <person name="Sullivan M."/>
            <person name="Renfro C.M."/>
            <person name="Kuo A."/>
            <person name="Pangilinan J."/>
            <person name="Lipzen A."/>
            <person name="Keymanesh K."/>
            <person name="Savage E."/>
            <person name="Barry K."/>
            <person name="Grigoriev I.V."/>
            <person name="Riekhof W.R."/>
            <person name="Harris S.S."/>
        </authorList>
    </citation>
    <scope>NUCLEOTIDE SEQUENCE</scope>
    <source>
        <strain evidence="8">JF 03-4F</strain>
    </source>
</reference>
<dbReference type="PANTHER" id="PTHR23001">
    <property type="entry name" value="EUKARYOTIC TRANSLATION INITIATION FACTOR"/>
    <property type="match status" value="1"/>
</dbReference>
<dbReference type="GO" id="GO:0005829">
    <property type="term" value="C:cytosol"/>
    <property type="evidence" value="ECO:0007669"/>
    <property type="project" value="TreeGrafter"/>
</dbReference>
<dbReference type="FunFam" id="2.20.25.350:FF:000001">
    <property type="entry name" value="Eukaryotic translation initiation factor 5"/>
    <property type="match status" value="1"/>
</dbReference>
<comment type="similarity">
    <text evidence="1">Belongs to the eIF-2-beta/eIF-5 family.</text>
</comment>
<accession>A0AAN6IAL6</accession>
<evidence type="ECO:0000256" key="2">
    <source>
        <dbReference type="ARBA" id="ARBA00022540"/>
    </source>
</evidence>
<proteinExistence type="inferred from homology"/>
<keyword evidence="3" id="KW-0547">Nucleotide-binding</keyword>
<feature type="domain" description="W2" evidence="7">
    <location>
        <begin position="258"/>
        <end position="421"/>
    </location>
</feature>
<evidence type="ECO:0000259" key="7">
    <source>
        <dbReference type="PROSITE" id="PS51363"/>
    </source>
</evidence>
<sequence length="425" mass="47328">MANVNIRRDVTDPFYRYKMERLQSKIEGKGNGIKTVIPNLPSVSASLARPSAYLIKYFGFELGAQTNTNPKDDRWIINGAHDAGKLQDSLDGFISRFVLCKSCKNPETEIHIKDGRILLDCKACGQRSNVDIRHKLSGFILKNEPKGGKKTKKDKMTRRERAKAESNGDGSMNGGSPHDSNSDKGDAEEADYELEAGSDDEFTKQITESAKVIANDTNGTFHDEWAVDTSAEAVAARAKELPSDLKRSLAFDEDEEGDENGTNVYDLLGTWIIDEAKEKGSVTKVDDVDIYKKAKELGIESKHKTLTVLAQTIFDENIVKQIPARAGMLKTMIGDSEKHMKAFLGGTERFVGNDHPDLIPQVPAILMGYYQHDLLTEEIAKAWGQKASKKYVDIATSRKVRQAAEKFLQWLDEAESDEDDESEEE</sequence>
<feature type="compositionally biased region" description="Basic and acidic residues" evidence="6">
    <location>
        <begin position="157"/>
        <end position="166"/>
    </location>
</feature>
<dbReference type="GO" id="GO:0005525">
    <property type="term" value="F:GTP binding"/>
    <property type="evidence" value="ECO:0007669"/>
    <property type="project" value="UniProtKB-KW"/>
</dbReference>
<evidence type="ECO:0000256" key="6">
    <source>
        <dbReference type="SAM" id="MobiDB-lite"/>
    </source>
</evidence>
<feature type="region of interest" description="Disordered" evidence="6">
    <location>
        <begin position="143"/>
        <end position="201"/>
    </location>
</feature>
<dbReference type="AlphaFoldDB" id="A0AAN6IAL6"/>
<dbReference type="Pfam" id="PF02020">
    <property type="entry name" value="W2"/>
    <property type="match status" value="1"/>
</dbReference>
<evidence type="ECO:0000256" key="3">
    <source>
        <dbReference type="ARBA" id="ARBA00022741"/>
    </source>
</evidence>
<dbReference type="InterPro" id="IPR045196">
    <property type="entry name" value="IF2/IF5"/>
</dbReference>
<dbReference type="Gene3D" id="1.25.40.180">
    <property type="match status" value="1"/>
</dbReference>
<dbReference type="GO" id="GO:0001732">
    <property type="term" value="P:formation of cytoplasmic translation initiation complex"/>
    <property type="evidence" value="ECO:0007669"/>
    <property type="project" value="TreeGrafter"/>
</dbReference>
<dbReference type="SUPFAM" id="SSF75689">
    <property type="entry name" value="Zinc-binding domain of translation initiation factor 2 beta"/>
    <property type="match status" value="1"/>
</dbReference>
<dbReference type="SUPFAM" id="SSF100966">
    <property type="entry name" value="Translation initiation factor 2 beta, aIF2beta, N-terminal domain"/>
    <property type="match status" value="1"/>
</dbReference>
<evidence type="ECO:0000256" key="4">
    <source>
        <dbReference type="ARBA" id="ARBA00022917"/>
    </source>
</evidence>
<dbReference type="GO" id="GO:0003743">
    <property type="term" value="F:translation initiation factor activity"/>
    <property type="evidence" value="ECO:0007669"/>
    <property type="project" value="UniProtKB-KW"/>
</dbReference>
<dbReference type="GO" id="GO:0071074">
    <property type="term" value="F:eukaryotic initiation factor eIF2 binding"/>
    <property type="evidence" value="ECO:0007669"/>
    <property type="project" value="TreeGrafter"/>
</dbReference>
<dbReference type="InterPro" id="IPR016189">
    <property type="entry name" value="Transl_init_fac_IF2/IF5_N"/>
</dbReference>
<dbReference type="InterPro" id="IPR003307">
    <property type="entry name" value="W2_domain"/>
</dbReference>
<evidence type="ECO:0000313" key="8">
    <source>
        <dbReference type="EMBL" id="KAI1608799.1"/>
    </source>
</evidence>
<dbReference type="PANTHER" id="PTHR23001:SF7">
    <property type="entry name" value="EUKARYOTIC TRANSLATION INITIATION FACTOR 5"/>
    <property type="match status" value="1"/>
</dbReference>
<keyword evidence="2 8" id="KW-0396">Initiation factor</keyword>
<dbReference type="InterPro" id="IPR002735">
    <property type="entry name" value="Transl_init_fac_IF2/IF5_dom"/>
</dbReference>
<dbReference type="Proteomes" id="UP001203852">
    <property type="component" value="Unassembled WGS sequence"/>
</dbReference>
<evidence type="ECO:0000256" key="1">
    <source>
        <dbReference type="ARBA" id="ARBA00010397"/>
    </source>
</evidence>
<dbReference type="Pfam" id="PF01873">
    <property type="entry name" value="eIF-5_eIF-2B"/>
    <property type="match status" value="1"/>
</dbReference>
<keyword evidence="5" id="KW-0342">GTP-binding</keyword>
<dbReference type="GO" id="GO:0005092">
    <property type="term" value="F:GDP-dissociation inhibitor activity"/>
    <property type="evidence" value="ECO:0007669"/>
    <property type="project" value="TreeGrafter"/>
</dbReference>
<dbReference type="CDD" id="cd11561">
    <property type="entry name" value="W2_eIF5"/>
    <property type="match status" value="1"/>
</dbReference>
<dbReference type="InterPro" id="IPR016024">
    <property type="entry name" value="ARM-type_fold"/>
</dbReference>
<dbReference type="Gene3D" id="2.20.25.350">
    <property type="match status" value="1"/>
</dbReference>
<dbReference type="SUPFAM" id="SSF48371">
    <property type="entry name" value="ARM repeat"/>
    <property type="match status" value="1"/>
</dbReference>
<gene>
    <name evidence="8" type="ORF">EDD36DRAFT_482581</name>
</gene>
<dbReference type="SMART" id="SM00653">
    <property type="entry name" value="eIF2B_5"/>
    <property type="match status" value="1"/>
</dbReference>
<dbReference type="FunFam" id="3.30.30.170:FF:000002">
    <property type="entry name" value="Eukaryotic translation initiation factor 5"/>
    <property type="match status" value="1"/>
</dbReference>
<dbReference type="InterPro" id="IPR016190">
    <property type="entry name" value="Transl_init_fac_IF2/IF5_Zn-bd"/>
</dbReference>
<keyword evidence="9" id="KW-1185">Reference proteome</keyword>
<dbReference type="EMBL" id="MU404362">
    <property type="protein sequence ID" value="KAI1608799.1"/>
    <property type="molecule type" value="Genomic_DNA"/>
</dbReference>
<organism evidence="8 9">
    <name type="scientific">Exophiala viscosa</name>
    <dbReference type="NCBI Taxonomy" id="2486360"/>
    <lineage>
        <taxon>Eukaryota</taxon>
        <taxon>Fungi</taxon>
        <taxon>Dikarya</taxon>
        <taxon>Ascomycota</taxon>
        <taxon>Pezizomycotina</taxon>
        <taxon>Eurotiomycetes</taxon>
        <taxon>Chaetothyriomycetidae</taxon>
        <taxon>Chaetothyriales</taxon>
        <taxon>Herpotrichiellaceae</taxon>
        <taxon>Exophiala</taxon>
    </lineage>
</organism>
<name>A0AAN6IAL6_9EURO</name>
<keyword evidence="4" id="KW-0648">Protein biosynthesis</keyword>
<dbReference type="Gene3D" id="3.30.30.170">
    <property type="match status" value="1"/>
</dbReference>
<dbReference type="FunFam" id="1.25.40.180:FF:000031">
    <property type="entry name" value="Eukaryotic translation initiation factor 5"/>
    <property type="match status" value="1"/>
</dbReference>